<dbReference type="GO" id="GO:0005975">
    <property type="term" value="P:carbohydrate metabolic process"/>
    <property type="evidence" value="ECO:0007669"/>
    <property type="project" value="UniProtKB-ARBA"/>
</dbReference>
<evidence type="ECO:0000313" key="4">
    <source>
        <dbReference type="Proteomes" id="UP000032120"/>
    </source>
</evidence>
<feature type="region of interest" description="Disordered" evidence="1">
    <location>
        <begin position="778"/>
        <end position="798"/>
    </location>
</feature>
<organism evidence="3 4">
    <name type="scientific">Leucobacter komagatae</name>
    <dbReference type="NCBI Taxonomy" id="55969"/>
    <lineage>
        <taxon>Bacteria</taxon>
        <taxon>Bacillati</taxon>
        <taxon>Actinomycetota</taxon>
        <taxon>Actinomycetes</taxon>
        <taxon>Micrococcales</taxon>
        <taxon>Microbacteriaceae</taxon>
        <taxon>Leucobacter</taxon>
    </lineage>
</organism>
<evidence type="ECO:0000259" key="2">
    <source>
        <dbReference type="Pfam" id="PF17936"/>
    </source>
</evidence>
<name>A0A0D0IPT2_9MICO</name>
<dbReference type="EMBL" id="JXSQ01000002">
    <property type="protein sequence ID" value="KIP53604.1"/>
    <property type="molecule type" value="Genomic_DNA"/>
</dbReference>
<evidence type="ECO:0000313" key="3">
    <source>
        <dbReference type="EMBL" id="KIP53604.1"/>
    </source>
</evidence>
<reference evidence="3 4" key="1">
    <citation type="submission" date="2015-01" db="EMBL/GenBank/DDBJ databases">
        <title>Draft genome sequence of Leucobacter komagatae strain VKM ST2845.</title>
        <authorList>
            <person name="Karlyshev A.V."/>
            <person name="Kudryashova E.B."/>
        </authorList>
    </citation>
    <scope>NUCLEOTIDE SEQUENCE [LARGE SCALE GENOMIC DNA]</scope>
    <source>
        <strain evidence="3 4">VKM ST2845</strain>
    </source>
</reference>
<dbReference type="OrthoDB" id="4990598at2"/>
<keyword evidence="4" id="KW-1185">Reference proteome</keyword>
<dbReference type="InterPro" id="IPR013783">
    <property type="entry name" value="Ig-like_fold"/>
</dbReference>
<dbReference type="RefSeq" id="WP_042542889.1">
    <property type="nucleotide sequence ID" value="NZ_JXSQ01000002.1"/>
</dbReference>
<evidence type="ECO:0000256" key="1">
    <source>
        <dbReference type="SAM" id="MobiDB-lite"/>
    </source>
</evidence>
<proteinExistence type="predicted"/>
<sequence length="950" mass="97749">MSFTSPAINTNVASENQVFTGTGYPGAKLVLKTIEELVLYEGTVGPDGTWSAKVPKMALGIIRINVVNYVNNKSYTLTPAWFNVVKVYKNSLNTPAKGATTITGTANPYATVIVYAQDGTKISEVRATVDGDWSLKAPTSTGTYYPTYNGTRGDNFTYTAADVAFVVASPAVGSDLSPKSQAFSGTGTPGSTYVLKNAAGTQLHSGTVAANGSWSATLTGLAEGTLKLTVVNTIDGAVKTVDGGQFTVLKDHKNSLNTPAKGATTITGTGIPGETVAILSASGTKVSEAKVAADGSWSLKAPTSTGTYYPTYNGTRGDNFTYTAADAAFVLETPSKGSTLNAKDQVFAGTGEPGSTYELTNASGTVLHRGTVASNGNWYAKVASLPEGSLKLTMLNTIDGKTSSIDGGTFTVRAAYKNSLNTPAKGATTITGTGIPGETVAILSASGTKISEAKVAADGSWSLKAPTSTGTYYPTYNGTRGDNFTYTETDPVLTFEYLTPKVGSDISETDQTFTGRGTPGAVYSLRDSRNVVLARGTVSANGNWSATAGPLPVGGLKLTVLMTLNGATQSYEVGNFTVLKDHKNSLNTPAKGATTITGTGIPGETVAILSASGTNISEAKVAADGSWSLKAPTSTGTYYPTYNGTRGDNFTYTEADPVLTFELLTPKAGSTLSELNQTFTGTGTPGAEYTLRDGRNVILASGKIPASGTWSVTADDLPVGALSLTAQMTLRGETHTVSLGSFTVAKDYPNSLNTPAKGDEAITGTGTPGEVVSLHAADGSKVSESTVEPDGSWSLTAPTESGSYYPSYGGERGEDFGYEVADPAYEFALLTPSAGSEISTENQEFTGTATPGSTVVLKDGNGNVLYEGEADEAGNWSGTVPKLPEGPLHLTVDNTVEGVTTSISGGEFLAVAEGNGEDTPVLDPAIAGGYGLLLAAGAALGLRRNRKSEG</sequence>
<gene>
    <name evidence="3" type="ORF">SD72_02880</name>
</gene>
<dbReference type="Gene3D" id="2.60.40.10">
    <property type="entry name" value="Immunoglobulins"/>
    <property type="match status" value="10"/>
</dbReference>
<dbReference type="InterPro" id="IPR041498">
    <property type="entry name" value="Big_6"/>
</dbReference>
<dbReference type="Pfam" id="PF17936">
    <property type="entry name" value="Big_6"/>
    <property type="match status" value="1"/>
</dbReference>
<comment type="caution">
    <text evidence="3">The sequence shown here is derived from an EMBL/GenBank/DDBJ whole genome shotgun (WGS) entry which is preliminary data.</text>
</comment>
<accession>A0A0D0IPT2</accession>
<dbReference type="Proteomes" id="UP000032120">
    <property type="component" value="Unassembled WGS sequence"/>
</dbReference>
<dbReference type="NCBIfam" id="NF033510">
    <property type="entry name" value="Ca_tandemer"/>
    <property type="match status" value="1"/>
</dbReference>
<dbReference type="AlphaFoldDB" id="A0A0D0IPT2"/>
<feature type="domain" description="Bacterial Ig" evidence="2">
    <location>
        <begin position="338"/>
        <end position="386"/>
    </location>
</feature>
<protein>
    <recommendedName>
        <fullName evidence="2">Bacterial Ig domain-containing protein</fullName>
    </recommendedName>
</protein>